<reference evidence="1 2" key="1">
    <citation type="journal article" date="2018" name="Sci. Rep.">
        <title>Comparative genomics provides insights into the lifestyle and reveals functional heterogeneity of dark septate endophytic fungi.</title>
        <authorList>
            <person name="Knapp D.G."/>
            <person name="Nemeth J.B."/>
            <person name="Barry K."/>
            <person name="Hainaut M."/>
            <person name="Henrissat B."/>
            <person name="Johnson J."/>
            <person name="Kuo A."/>
            <person name="Lim J.H.P."/>
            <person name="Lipzen A."/>
            <person name="Nolan M."/>
            <person name="Ohm R.A."/>
            <person name="Tamas L."/>
            <person name="Grigoriev I.V."/>
            <person name="Spatafora J.W."/>
            <person name="Nagy L.G."/>
            <person name="Kovacs G.M."/>
        </authorList>
    </citation>
    <scope>NUCLEOTIDE SEQUENCE [LARGE SCALE GENOMIC DNA]</scope>
    <source>
        <strain evidence="1 2">DSE2036</strain>
    </source>
</reference>
<protein>
    <submittedName>
        <fullName evidence="1">Uncharacterized protein</fullName>
    </submittedName>
</protein>
<sequence>MAPWTPSEDTELHGMKSDRTEAHVREFQYFGPPPPNFHIKRDKRKLNQQLVRALKYTDQSVANAPYSWDHPLSDTSLAFEPNPNIAPEPEYPRAKRVGYFDPPFVYRAHDWIWNHFDHWQGALADALGQYDITVKKEPITATKIARTHKRHILEDIDTFKGYKKIHELYHPADRDRYIFDGEAECAYILRTMAKRDGVCFSLVIVSPLVMRDGRFWNKIWDTSNRPPVIARWSTGLQGLHRPLILGCLPKFNPMGKQDSREVMWFSLRPNIKDNKHPWWFGWSRQWNVKECAELIDFPIGQFGAVGGDIFLYSIVYLHRMVALGLELDEGELGSWLQQFGEYLHVKRSTNQHKTFLYDTYRFVPYKVKAKKLLNFHILTAWVLNPGWRDEKGKLLSKQPRHYAVQWDDAIQAKFNYRTKRDGKLQDDLWDEYKKKAALVAQPPF</sequence>
<evidence type="ECO:0000313" key="1">
    <source>
        <dbReference type="EMBL" id="PVI00271.1"/>
    </source>
</evidence>
<dbReference type="AlphaFoldDB" id="A0A2V1DQ91"/>
<dbReference type="OrthoDB" id="3694092at2759"/>
<organism evidence="1 2">
    <name type="scientific">Periconia macrospinosa</name>
    <dbReference type="NCBI Taxonomy" id="97972"/>
    <lineage>
        <taxon>Eukaryota</taxon>
        <taxon>Fungi</taxon>
        <taxon>Dikarya</taxon>
        <taxon>Ascomycota</taxon>
        <taxon>Pezizomycotina</taxon>
        <taxon>Dothideomycetes</taxon>
        <taxon>Pleosporomycetidae</taxon>
        <taxon>Pleosporales</taxon>
        <taxon>Massarineae</taxon>
        <taxon>Periconiaceae</taxon>
        <taxon>Periconia</taxon>
    </lineage>
</organism>
<dbReference type="Proteomes" id="UP000244855">
    <property type="component" value="Unassembled WGS sequence"/>
</dbReference>
<evidence type="ECO:0000313" key="2">
    <source>
        <dbReference type="Proteomes" id="UP000244855"/>
    </source>
</evidence>
<gene>
    <name evidence="1" type="ORF">DM02DRAFT_655598</name>
</gene>
<accession>A0A2V1DQ91</accession>
<dbReference type="EMBL" id="KZ805376">
    <property type="protein sequence ID" value="PVI00271.1"/>
    <property type="molecule type" value="Genomic_DNA"/>
</dbReference>
<keyword evidence="2" id="KW-1185">Reference proteome</keyword>
<name>A0A2V1DQ91_9PLEO</name>
<proteinExistence type="predicted"/>